<sequence>MRRFQPNDPAGTGRDRLQGTGLTLLRRKGLDRLMKWSDHELLHNGRVGSLASAALQRQGGIEVHGGPEHQDLVTLHRMDEILVHKTNNPVVRVPAVTTRASRVMLRPGAMQEDPIREMRVGRIRQAQEEAVWIIGMKKYMSGSIVWDLRSKLEATIPVGCTRRRDQDPHQITEIHTVRFRDRLGRPGRASFRDHRRYVVHRNDLEGATVALSGSTALSVVTVFPLWELGSDGMWSIAMIWNGRRWRYRSRKQVNARLREVIADRTSRHNEGVGSHRIEAGSRGYARKLVHLWHEPFRVAEKINEFTIKLEIAGTGYQIFPVVHVSKLRLVREIPDRPRVELTVNESDRLDFDEVLLPKDSWVPDLGADDYQVEQISDVRSGKKT</sequence>
<dbReference type="Proteomes" id="UP000198211">
    <property type="component" value="Unassembled WGS sequence"/>
</dbReference>
<dbReference type="OrthoDB" id="101303at2759"/>
<feature type="region of interest" description="Disordered" evidence="1">
    <location>
        <begin position="1"/>
        <end position="20"/>
    </location>
</feature>
<protein>
    <recommendedName>
        <fullName evidence="4">Reverse transcriptase</fullName>
    </recommendedName>
</protein>
<evidence type="ECO:0000256" key="1">
    <source>
        <dbReference type="SAM" id="MobiDB-lite"/>
    </source>
</evidence>
<keyword evidence="3" id="KW-1185">Reference proteome</keyword>
<dbReference type="AlphaFoldDB" id="A0A225VZJ8"/>
<evidence type="ECO:0000313" key="2">
    <source>
        <dbReference type="EMBL" id="OWZ10931.1"/>
    </source>
</evidence>
<gene>
    <name evidence="2" type="ORF">PHMEG_00016126</name>
</gene>
<dbReference type="EMBL" id="NBNE01002281">
    <property type="protein sequence ID" value="OWZ10931.1"/>
    <property type="molecule type" value="Genomic_DNA"/>
</dbReference>
<organism evidence="2 3">
    <name type="scientific">Phytophthora megakarya</name>
    <dbReference type="NCBI Taxonomy" id="4795"/>
    <lineage>
        <taxon>Eukaryota</taxon>
        <taxon>Sar</taxon>
        <taxon>Stramenopiles</taxon>
        <taxon>Oomycota</taxon>
        <taxon>Peronosporomycetes</taxon>
        <taxon>Peronosporales</taxon>
        <taxon>Peronosporaceae</taxon>
        <taxon>Phytophthora</taxon>
    </lineage>
</organism>
<accession>A0A225VZJ8</accession>
<proteinExistence type="predicted"/>
<reference evidence="3" key="1">
    <citation type="submission" date="2017-03" db="EMBL/GenBank/DDBJ databases">
        <title>Phytopthora megakarya and P. palmivora, two closely related causual agents of cacao black pod achieved similar genome size and gene model numbers by different mechanisms.</title>
        <authorList>
            <person name="Ali S."/>
            <person name="Shao J."/>
            <person name="Larry D.J."/>
            <person name="Kronmiller B."/>
            <person name="Shen D."/>
            <person name="Strem M.D."/>
            <person name="Melnick R.L."/>
            <person name="Guiltinan M.J."/>
            <person name="Tyler B.M."/>
            <person name="Meinhardt L.W."/>
            <person name="Bailey B.A."/>
        </authorList>
    </citation>
    <scope>NUCLEOTIDE SEQUENCE [LARGE SCALE GENOMIC DNA]</scope>
    <source>
        <strain evidence="3">zdho120</strain>
    </source>
</reference>
<evidence type="ECO:0000313" key="3">
    <source>
        <dbReference type="Proteomes" id="UP000198211"/>
    </source>
</evidence>
<name>A0A225VZJ8_9STRA</name>
<evidence type="ECO:0008006" key="4">
    <source>
        <dbReference type="Google" id="ProtNLM"/>
    </source>
</evidence>
<comment type="caution">
    <text evidence="2">The sequence shown here is derived from an EMBL/GenBank/DDBJ whole genome shotgun (WGS) entry which is preliminary data.</text>
</comment>